<dbReference type="Proteomes" id="UP001589896">
    <property type="component" value="Unassembled WGS sequence"/>
</dbReference>
<accession>A0ABV6RJG7</accession>
<dbReference type="SUPFAM" id="SSF55073">
    <property type="entry name" value="Nucleotide cyclase"/>
    <property type="match status" value="1"/>
</dbReference>
<dbReference type="PANTHER" id="PTHR45138:SF9">
    <property type="entry name" value="DIGUANYLATE CYCLASE DGCM-RELATED"/>
    <property type="match status" value="1"/>
</dbReference>
<keyword evidence="4" id="KW-0812">Transmembrane</keyword>
<keyword evidence="4" id="KW-0472">Membrane</keyword>
<dbReference type="Gene3D" id="3.30.70.270">
    <property type="match status" value="1"/>
</dbReference>
<dbReference type="InterPro" id="IPR050469">
    <property type="entry name" value="Diguanylate_Cyclase"/>
</dbReference>
<protein>
    <recommendedName>
        <fullName evidence="1">diguanylate cyclase</fullName>
        <ecNumber evidence="1">2.7.7.65</ecNumber>
    </recommendedName>
</protein>
<dbReference type="NCBIfam" id="TIGR00254">
    <property type="entry name" value="GGDEF"/>
    <property type="match status" value="1"/>
</dbReference>
<dbReference type="InterPro" id="IPR029787">
    <property type="entry name" value="Nucleotide_cyclase"/>
</dbReference>
<feature type="domain" description="GGDEF" evidence="5">
    <location>
        <begin position="244"/>
        <end position="370"/>
    </location>
</feature>
<dbReference type="InterPro" id="IPR043128">
    <property type="entry name" value="Rev_trsase/Diguanyl_cyclase"/>
</dbReference>
<dbReference type="Pfam" id="PF00990">
    <property type="entry name" value="GGDEF"/>
    <property type="match status" value="1"/>
</dbReference>
<evidence type="ECO:0000259" key="5">
    <source>
        <dbReference type="PROSITE" id="PS50887"/>
    </source>
</evidence>
<name>A0ABV6RJG7_9GAMM</name>
<evidence type="ECO:0000256" key="3">
    <source>
        <dbReference type="SAM" id="Coils"/>
    </source>
</evidence>
<sequence>MPRFWLRTVEILASRDPRRRLRLIQWLIASFVYVGAATLLITGVGQGWMSTGALNLWLGFVAAVIVTSYVALRSGWTERLQDPSLTVWQLSMGVIAVNWGYLICGPMRTSALFPIMVIFAFGAFTLRWRQIAFVTVFAVSSLVAAVAARWMFPEWVPAQGEVAPERVDLNNILMLIIVLPALAVIAARLSALRQKLRDQREALAKALSDVERLATSDELTGIANRRSIKMLLERSVAMSSRQQMTFSIAILDIDYFKAINDELGHAAGDGVLRQFAALASGQLRTTDLVGRWGGEEFLLILPGGTRGMLHVIERIRTSIRGGCLESRSVTFSAGVAQHMPGETVDALLARADAALYDAKRDGRDRSSVAA</sequence>
<feature type="coiled-coil region" evidence="3">
    <location>
        <begin position="186"/>
        <end position="213"/>
    </location>
</feature>
<dbReference type="RefSeq" id="WP_386664507.1">
    <property type="nucleotide sequence ID" value="NZ_JBHLTG010000001.1"/>
</dbReference>
<dbReference type="InterPro" id="IPR000160">
    <property type="entry name" value="GGDEF_dom"/>
</dbReference>
<comment type="catalytic activity">
    <reaction evidence="2">
        <text>2 GTP = 3',3'-c-di-GMP + 2 diphosphate</text>
        <dbReference type="Rhea" id="RHEA:24898"/>
        <dbReference type="ChEBI" id="CHEBI:33019"/>
        <dbReference type="ChEBI" id="CHEBI:37565"/>
        <dbReference type="ChEBI" id="CHEBI:58805"/>
        <dbReference type="EC" id="2.7.7.65"/>
    </reaction>
</comment>
<gene>
    <name evidence="6" type="ORF">ACFFGH_02475</name>
</gene>
<evidence type="ECO:0000313" key="6">
    <source>
        <dbReference type="EMBL" id="MFC0676719.1"/>
    </source>
</evidence>
<dbReference type="CDD" id="cd01949">
    <property type="entry name" value="GGDEF"/>
    <property type="match status" value="1"/>
</dbReference>
<keyword evidence="3" id="KW-0175">Coiled coil</keyword>
<evidence type="ECO:0000313" key="7">
    <source>
        <dbReference type="Proteomes" id="UP001589896"/>
    </source>
</evidence>
<proteinExistence type="predicted"/>
<dbReference type="PANTHER" id="PTHR45138">
    <property type="entry name" value="REGULATORY COMPONENTS OF SENSORY TRANSDUCTION SYSTEM"/>
    <property type="match status" value="1"/>
</dbReference>
<keyword evidence="4" id="KW-1133">Transmembrane helix</keyword>
<reference evidence="6 7" key="1">
    <citation type="submission" date="2024-09" db="EMBL/GenBank/DDBJ databases">
        <authorList>
            <person name="Sun Q."/>
            <person name="Mori K."/>
        </authorList>
    </citation>
    <scope>NUCLEOTIDE SEQUENCE [LARGE SCALE GENOMIC DNA]</scope>
    <source>
        <strain evidence="6 7">KCTC 23076</strain>
    </source>
</reference>
<dbReference type="PROSITE" id="PS50887">
    <property type="entry name" value="GGDEF"/>
    <property type="match status" value="1"/>
</dbReference>
<feature type="transmembrane region" description="Helical" evidence="4">
    <location>
        <begin position="172"/>
        <end position="191"/>
    </location>
</feature>
<feature type="transmembrane region" description="Helical" evidence="4">
    <location>
        <begin position="133"/>
        <end position="152"/>
    </location>
</feature>
<dbReference type="SMART" id="SM00267">
    <property type="entry name" value="GGDEF"/>
    <property type="match status" value="1"/>
</dbReference>
<evidence type="ECO:0000256" key="1">
    <source>
        <dbReference type="ARBA" id="ARBA00012528"/>
    </source>
</evidence>
<feature type="transmembrane region" description="Helical" evidence="4">
    <location>
        <begin position="21"/>
        <end position="42"/>
    </location>
</feature>
<evidence type="ECO:0000256" key="4">
    <source>
        <dbReference type="SAM" id="Phobius"/>
    </source>
</evidence>
<feature type="transmembrane region" description="Helical" evidence="4">
    <location>
        <begin position="54"/>
        <end position="72"/>
    </location>
</feature>
<comment type="caution">
    <text evidence="6">The sequence shown here is derived from an EMBL/GenBank/DDBJ whole genome shotgun (WGS) entry which is preliminary data.</text>
</comment>
<feature type="transmembrane region" description="Helical" evidence="4">
    <location>
        <begin position="109"/>
        <end position="126"/>
    </location>
</feature>
<organism evidence="6 7">
    <name type="scientific">Lysobacter korlensis</name>
    <dbReference type="NCBI Taxonomy" id="553636"/>
    <lineage>
        <taxon>Bacteria</taxon>
        <taxon>Pseudomonadati</taxon>
        <taxon>Pseudomonadota</taxon>
        <taxon>Gammaproteobacteria</taxon>
        <taxon>Lysobacterales</taxon>
        <taxon>Lysobacteraceae</taxon>
        <taxon>Lysobacter</taxon>
    </lineage>
</organism>
<evidence type="ECO:0000256" key="2">
    <source>
        <dbReference type="ARBA" id="ARBA00034247"/>
    </source>
</evidence>
<dbReference type="EC" id="2.7.7.65" evidence="1"/>
<dbReference type="EMBL" id="JBHLTG010000001">
    <property type="protein sequence ID" value="MFC0676719.1"/>
    <property type="molecule type" value="Genomic_DNA"/>
</dbReference>
<feature type="transmembrane region" description="Helical" evidence="4">
    <location>
        <begin position="84"/>
        <end position="103"/>
    </location>
</feature>
<keyword evidence="7" id="KW-1185">Reference proteome</keyword>